<evidence type="ECO:0000313" key="2">
    <source>
        <dbReference type="EMBL" id="KAA0889006.1"/>
    </source>
</evidence>
<feature type="signal peptide" evidence="1">
    <location>
        <begin position="1"/>
        <end position="27"/>
    </location>
</feature>
<dbReference type="AlphaFoldDB" id="A0A5A9X7J6"/>
<dbReference type="Proteomes" id="UP000324298">
    <property type="component" value="Unassembled WGS sequence"/>
</dbReference>
<accession>A0A5A9X7J6</accession>
<name>A0A5A9X7J6_9BACT</name>
<comment type="caution">
    <text evidence="2">The sequence shown here is derived from an EMBL/GenBank/DDBJ whole genome shotgun (WGS) entry which is preliminary data.</text>
</comment>
<feature type="chain" id="PRO_5022897607" evidence="1">
    <location>
        <begin position="28"/>
        <end position="156"/>
    </location>
</feature>
<dbReference type="OrthoDB" id="7561239at2"/>
<keyword evidence="1" id="KW-0732">Signal</keyword>
<gene>
    <name evidence="2" type="ORF">ET418_14220</name>
</gene>
<sequence>MKRSTRGRWACFGVAVSMLVLPRLGEAALGGTAASVAADRAALAAVHRATTTRSAYTVQEFRSDSSTVREYVSVSGVVFAVAWNGRTHPDLTTLLGSYSGEYQAALRQTARPRGLRRQQVQSDGVVVEKWGHMRNLQGRAYAPALIPTGVTIDEIK</sequence>
<reference evidence="2 3" key="1">
    <citation type="submission" date="2019-04" db="EMBL/GenBank/DDBJ databases">
        <title>Geobacter ruber sp. nov., ferric-reducing bacteria isolated from paddy soil.</title>
        <authorList>
            <person name="Xu Z."/>
            <person name="Masuda Y."/>
            <person name="Itoh H."/>
            <person name="Senoo K."/>
        </authorList>
    </citation>
    <scope>NUCLEOTIDE SEQUENCE [LARGE SCALE GENOMIC DNA]</scope>
    <source>
        <strain evidence="2 3">Red88</strain>
    </source>
</reference>
<proteinExistence type="predicted"/>
<evidence type="ECO:0000256" key="1">
    <source>
        <dbReference type="SAM" id="SignalP"/>
    </source>
</evidence>
<evidence type="ECO:0000313" key="3">
    <source>
        <dbReference type="Proteomes" id="UP000324298"/>
    </source>
</evidence>
<dbReference type="RefSeq" id="WP_149308645.1">
    <property type="nucleotide sequence ID" value="NZ_SRSD01000009.1"/>
</dbReference>
<dbReference type="InterPro" id="IPR021267">
    <property type="entry name" value="DUF2844"/>
</dbReference>
<dbReference type="EMBL" id="SRSD01000009">
    <property type="protein sequence ID" value="KAA0889006.1"/>
    <property type="molecule type" value="Genomic_DNA"/>
</dbReference>
<protein>
    <submittedName>
        <fullName evidence="2">DUF2844 domain-containing protein</fullName>
    </submittedName>
</protein>
<dbReference type="Pfam" id="PF11005">
    <property type="entry name" value="DUF2844"/>
    <property type="match status" value="1"/>
</dbReference>
<organism evidence="2 3">
    <name type="scientific">Oryzomonas rubra</name>
    <dbReference type="NCBI Taxonomy" id="2509454"/>
    <lineage>
        <taxon>Bacteria</taxon>
        <taxon>Pseudomonadati</taxon>
        <taxon>Thermodesulfobacteriota</taxon>
        <taxon>Desulfuromonadia</taxon>
        <taxon>Geobacterales</taxon>
        <taxon>Geobacteraceae</taxon>
        <taxon>Oryzomonas</taxon>
    </lineage>
</organism>
<keyword evidence="3" id="KW-1185">Reference proteome</keyword>